<dbReference type="SUPFAM" id="SSF53474">
    <property type="entry name" value="alpha/beta-Hydrolases"/>
    <property type="match status" value="1"/>
</dbReference>
<dbReference type="Gene3D" id="3.40.50.1820">
    <property type="entry name" value="alpha/beta hydrolase"/>
    <property type="match status" value="1"/>
</dbReference>
<gene>
    <name evidence="1" type="ORF">A7X81_02435</name>
</gene>
<comment type="caution">
    <text evidence="1">The sequence shown here is derived from an EMBL/GenBank/DDBJ whole genome shotgun (WGS) entry which is preliminary data.</text>
</comment>
<sequence>MLQTKFFQIPSFDDIELNIQRQSLLNFRIDYDDEKEVKAIVFLLPGLGSDINDTYQNKLIYRVLENHDVICVSVNYFCVHCRPQNGAKLILDEFDKNIIATICNTCQIDINNKYFNSHKDVLKFLDAEITELKSKNKLPKDKLIDVSLTCEPPNEEYQNFGIMQALDCLQVLSYIKTNHNLFTSKNTGGGDLTQLPTILVGSSHGGYVSHLMAKLMPWEIDGVIDNSSYAKAFLPLIGFTKEINFIKYSEAFDINSRFANLKLNFFTKTHFTSNPSSPRYFSKAHYRIRNILDEEHLQIQAQYPRPIYRSYHSVYDTRIAPPEDKIQLYELLKKLGFDAHLTIIKNKDQIDGKFIKNLEHGMGMSLKTLINKELPTMLEKISKQKKKTNVKKITYPSENLIYTFQKSEYDFPQFFLKSF</sequence>
<dbReference type="InterPro" id="IPR022605">
    <property type="entry name" value="DUF2920"/>
</dbReference>
<dbReference type="Proteomes" id="UP000094873">
    <property type="component" value="Unassembled WGS sequence"/>
</dbReference>
<dbReference type="RefSeq" id="WP_066008760.1">
    <property type="nucleotide sequence ID" value="NZ_CP053848.1"/>
</dbReference>
<dbReference type="Pfam" id="PF11144">
    <property type="entry name" value="DUF2920"/>
    <property type="match status" value="1"/>
</dbReference>
<organism evidence="1 2">
    <name type="scientific">Campylobacter ornithocola</name>
    <dbReference type="NCBI Taxonomy" id="1848766"/>
    <lineage>
        <taxon>Bacteria</taxon>
        <taxon>Pseudomonadati</taxon>
        <taxon>Campylobacterota</taxon>
        <taxon>Epsilonproteobacteria</taxon>
        <taxon>Campylobacterales</taxon>
        <taxon>Campylobacteraceae</taxon>
        <taxon>Campylobacter</taxon>
    </lineage>
</organism>
<accession>A0A6M8N281</accession>
<dbReference type="EMBL" id="LXSU01000160">
    <property type="protein sequence ID" value="OCX42132.1"/>
    <property type="molecule type" value="Genomic_DNA"/>
</dbReference>
<name>A0A6M8N281_9BACT</name>
<dbReference type="OrthoDB" id="5359099at2"/>
<evidence type="ECO:0000313" key="2">
    <source>
        <dbReference type="Proteomes" id="UP000094873"/>
    </source>
</evidence>
<evidence type="ECO:0000313" key="1">
    <source>
        <dbReference type="EMBL" id="OCX42132.1"/>
    </source>
</evidence>
<keyword evidence="2" id="KW-1185">Reference proteome</keyword>
<dbReference type="AlphaFoldDB" id="A0A6M8N281"/>
<proteinExistence type="predicted"/>
<dbReference type="InterPro" id="IPR029058">
    <property type="entry name" value="AB_hydrolase_fold"/>
</dbReference>
<protein>
    <submittedName>
        <fullName evidence="1">Uncharacterized protein</fullName>
    </submittedName>
</protein>
<reference evidence="1 2" key="1">
    <citation type="submission" date="2016-05" db="EMBL/GenBank/DDBJ databases">
        <authorList>
            <person name="Caceres A."/>
            <person name="Munoz I."/>
            <person name="Iraola G."/>
            <person name="Diaz-Viraque F."/>
            <person name="Greif G."/>
            <person name="Collado L."/>
        </authorList>
    </citation>
    <scope>NUCLEOTIDE SEQUENCE [LARGE SCALE GENOMIC DNA]</scope>
    <source>
        <strain evidence="1 2">WBE38</strain>
    </source>
</reference>